<dbReference type="SUPFAM" id="SSF57850">
    <property type="entry name" value="RING/U-box"/>
    <property type="match status" value="1"/>
</dbReference>
<feature type="region of interest" description="Disordered" evidence="17">
    <location>
        <begin position="374"/>
        <end position="402"/>
    </location>
</feature>
<name>A0AAW2DL36_9ROSI</name>
<dbReference type="GO" id="GO:0005886">
    <property type="term" value="C:plasma membrane"/>
    <property type="evidence" value="ECO:0007669"/>
    <property type="project" value="UniProtKB-SubCell"/>
</dbReference>
<evidence type="ECO:0000256" key="16">
    <source>
        <dbReference type="RuleBase" id="RU361116"/>
    </source>
</evidence>
<comment type="similarity">
    <text evidence="4 16">Belongs to the glycosyltransferase 2 family. Plant cellulose synthase subfamily.</text>
</comment>
<evidence type="ECO:0000256" key="12">
    <source>
        <dbReference type="ARBA" id="ARBA00023136"/>
    </source>
</evidence>
<keyword evidence="9 16" id="KW-0479">Metal-binding</keyword>
<protein>
    <recommendedName>
        <fullName evidence="16">Cellulose synthase</fullName>
        <ecNumber evidence="16">2.4.1.12</ecNumber>
    </recommendedName>
</protein>
<evidence type="ECO:0000259" key="18">
    <source>
        <dbReference type="Pfam" id="PF14569"/>
    </source>
</evidence>
<dbReference type="Pfam" id="PF14569">
    <property type="entry name" value="zf-UDP"/>
    <property type="match status" value="1"/>
</dbReference>
<accession>A0AAW2DL36</accession>
<dbReference type="Pfam" id="PF03552">
    <property type="entry name" value="Cellulose_synt"/>
    <property type="match status" value="1"/>
</dbReference>
<dbReference type="Proteomes" id="UP001459277">
    <property type="component" value="Unassembled WGS sequence"/>
</dbReference>
<evidence type="ECO:0000256" key="10">
    <source>
        <dbReference type="ARBA" id="ARBA00022916"/>
    </source>
</evidence>
<dbReference type="AlphaFoldDB" id="A0AAW2DL36"/>
<keyword evidence="20" id="KW-1185">Reference proteome</keyword>
<comment type="cofactor">
    <cofactor evidence="1">
        <name>Mn(2+)</name>
        <dbReference type="ChEBI" id="CHEBI:29035"/>
    </cofactor>
</comment>
<evidence type="ECO:0000256" key="13">
    <source>
        <dbReference type="ARBA" id="ARBA00023211"/>
    </source>
</evidence>
<evidence type="ECO:0000256" key="3">
    <source>
        <dbReference type="ARBA" id="ARBA00004768"/>
    </source>
</evidence>
<feature type="compositionally biased region" description="Polar residues" evidence="17">
    <location>
        <begin position="111"/>
        <end position="126"/>
    </location>
</feature>
<feature type="compositionally biased region" description="Basic and acidic residues" evidence="17">
    <location>
        <begin position="389"/>
        <end position="402"/>
    </location>
</feature>
<evidence type="ECO:0000256" key="9">
    <source>
        <dbReference type="ARBA" id="ARBA00022723"/>
    </source>
</evidence>
<comment type="subcellular location">
    <subcellularLocation>
        <location evidence="2 16">Cell membrane</location>
        <topology evidence="2 16">Multi-pass membrane protein</topology>
    </subcellularLocation>
</comment>
<dbReference type="InterPro" id="IPR013083">
    <property type="entry name" value="Znf_RING/FYVE/PHD"/>
</dbReference>
<evidence type="ECO:0000256" key="5">
    <source>
        <dbReference type="ARBA" id="ARBA00022475"/>
    </source>
</evidence>
<keyword evidence="7 16" id="KW-0808">Transferase</keyword>
<evidence type="ECO:0000256" key="15">
    <source>
        <dbReference type="ARBA" id="ARBA00048682"/>
    </source>
</evidence>
<dbReference type="GO" id="GO:0030244">
    <property type="term" value="P:cellulose biosynthetic process"/>
    <property type="evidence" value="ECO:0007669"/>
    <property type="project" value="UniProtKB-KW"/>
</dbReference>
<dbReference type="GO" id="GO:0008270">
    <property type="term" value="F:zinc ion binding"/>
    <property type="evidence" value="ECO:0007669"/>
    <property type="project" value="UniProtKB-KW"/>
</dbReference>
<keyword evidence="10 16" id="KW-0135">Cellulose biosynthesis</keyword>
<comment type="pathway">
    <text evidence="3 16">Glycan metabolism; plant cellulose biosynthesis.</text>
</comment>
<evidence type="ECO:0000256" key="1">
    <source>
        <dbReference type="ARBA" id="ARBA00001936"/>
    </source>
</evidence>
<evidence type="ECO:0000256" key="7">
    <source>
        <dbReference type="ARBA" id="ARBA00022679"/>
    </source>
</evidence>
<keyword evidence="11" id="KW-1133">Transmembrane helix</keyword>
<proteinExistence type="inferred from homology"/>
<dbReference type="EC" id="2.4.1.12" evidence="16"/>
<dbReference type="PANTHER" id="PTHR13301">
    <property type="entry name" value="X-BOX TRANSCRIPTION FACTOR-RELATED"/>
    <property type="match status" value="1"/>
</dbReference>
<comment type="catalytic activity">
    <reaction evidence="15 16">
        <text>[(1-&gt;4)-beta-D-glucosyl](n) + UDP-alpha-D-glucose = [(1-&gt;4)-beta-D-glucosyl](n+1) + UDP + H(+)</text>
        <dbReference type="Rhea" id="RHEA:19929"/>
        <dbReference type="Rhea" id="RHEA-COMP:10033"/>
        <dbReference type="Rhea" id="RHEA-COMP:10034"/>
        <dbReference type="ChEBI" id="CHEBI:15378"/>
        <dbReference type="ChEBI" id="CHEBI:18246"/>
        <dbReference type="ChEBI" id="CHEBI:58223"/>
        <dbReference type="ChEBI" id="CHEBI:58885"/>
        <dbReference type="EC" id="2.4.1.12"/>
    </reaction>
</comment>
<feature type="domain" description="Cellulose synthase RING-type zinc finger" evidence="18">
    <location>
        <begin position="49"/>
        <end position="98"/>
    </location>
</feature>
<evidence type="ECO:0000256" key="2">
    <source>
        <dbReference type="ARBA" id="ARBA00004651"/>
    </source>
</evidence>
<keyword evidence="6 16" id="KW-0328">Glycosyltransferase</keyword>
<reference evidence="19 20" key="1">
    <citation type="submission" date="2024-01" db="EMBL/GenBank/DDBJ databases">
        <title>A telomere-to-telomere, gap-free genome of sweet tea (Lithocarpus litseifolius).</title>
        <authorList>
            <person name="Zhou J."/>
        </authorList>
    </citation>
    <scope>NUCLEOTIDE SEQUENCE [LARGE SCALE GENOMIC DNA]</scope>
    <source>
        <strain evidence="19">Zhou-2022a</strain>
        <tissue evidence="19">Leaf</tissue>
    </source>
</reference>
<organism evidence="19 20">
    <name type="scientific">Lithocarpus litseifolius</name>
    <dbReference type="NCBI Taxonomy" id="425828"/>
    <lineage>
        <taxon>Eukaryota</taxon>
        <taxon>Viridiplantae</taxon>
        <taxon>Streptophyta</taxon>
        <taxon>Embryophyta</taxon>
        <taxon>Tracheophyta</taxon>
        <taxon>Spermatophyta</taxon>
        <taxon>Magnoliopsida</taxon>
        <taxon>eudicotyledons</taxon>
        <taxon>Gunneridae</taxon>
        <taxon>Pentapetalae</taxon>
        <taxon>rosids</taxon>
        <taxon>fabids</taxon>
        <taxon>Fagales</taxon>
        <taxon>Fagaceae</taxon>
        <taxon>Lithocarpus</taxon>
    </lineage>
</organism>
<keyword evidence="12" id="KW-0472">Membrane</keyword>
<evidence type="ECO:0000256" key="8">
    <source>
        <dbReference type="ARBA" id="ARBA00022692"/>
    </source>
</evidence>
<feature type="region of interest" description="Disordered" evidence="17">
    <location>
        <begin position="101"/>
        <end position="130"/>
    </location>
</feature>
<keyword evidence="16" id="KW-0863">Zinc-finger</keyword>
<evidence type="ECO:0000256" key="11">
    <source>
        <dbReference type="ARBA" id="ARBA00022989"/>
    </source>
</evidence>
<comment type="caution">
    <text evidence="19">The sequence shown here is derived from an EMBL/GenBank/DDBJ whole genome shotgun (WGS) entry which is preliminary data.</text>
</comment>
<dbReference type="Gene3D" id="3.30.40.10">
    <property type="entry name" value="Zinc/RING finger domain, C3HC4 (zinc finger)"/>
    <property type="match status" value="1"/>
</dbReference>
<evidence type="ECO:0000256" key="14">
    <source>
        <dbReference type="ARBA" id="ARBA00023316"/>
    </source>
</evidence>
<dbReference type="GO" id="GO:0071555">
    <property type="term" value="P:cell wall organization"/>
    <property type="evidence" value="ECO:0007669"/>
    <property type="project" value="UniProtKB-KW"/>
</dbReference>
<evidence type="ECO:0000256" key="6">
    <source>
        <dbReference type="ARBA" id="ARBA00022676"/>
    </source>
</evidence>
<evidence type="ECO:0000256" key="4">
    <source>
        <dbReference type="ARBA" id="ARBA00007548"/>
    </source>
</evidence>
<keyword evidence="8" id="KW-0812">Transmembrane</keyword>
<evidence type="ECO:0000256" key="17">
    <source>
        <dbReference type="SAM" id="MobiDB-lite"/>
    </source>
</evidence>
<dbReference type="GO" id="GO:0016760">
    <property type="term" value="F:cellulose synthase (UDP-forming) activity"/>
    <property type="evidence" value="ECO:0007669"/>
    <property type="project" value="UniProtKB-EC"/>
</dbReference>
<feature type="region of interest" description="Disordered" evidence="17">
    <location>
        <begin position="171"/>
        <end position="203"/>
    </location>
</feature>
<gene>
    <name evidence="19" type="ORF">SO802_006481</name>
</gene>
<dbReference type="InterPro" id="IPR005150">
    <property type="entry name" value="Cellulose_synth"/>
</dbReference>
<keyword evidence="13" id="KW-0464">Manganese</keyword>
<evidence type="ECO:0000313" key="20">
    <source>
        <dbReference type="Proteomes" id="UP001459277"/>
    </source>
</evidence>
<keyword evidence="5 16" id="KW-1003">Cell membrane</keyword>
<dbReference type="EMBL" id="JAZDWU010000002">
    <property type="protein sequence ID" value="KAL0011373.1"/>
    <property type="molecule type" value="Genomic_DNA"/>
</dbReference>
<keyword evidence="16" id="KW-0862">Zinc</keyword>
<comment type="cofactor">
    <cofactor evidence="16">
        <name>Zn(2+)</name>
        <dbReference type="ChEBI" id="CHEBI:29105"/>
    </cofactor>
    <text evidence="16">Binds 2 Zn(2+) ions per subunit.</text>
</comment>
<evidence type="ECO:0000313" key="19">
    <source>
        <dbReference type="EMBL" id="KAL0011373.1"/>
    </source>
</evidence>
<keyword evidence="14 16" id="KW-0961">Cell wall biogenesis/degradation</keyword>
<sequence>MHAPPLLHSHHHTLLPGAKGYHSYQTSIHTLMKSETETNMMEPEHGVPAVCNSCGEHDNTGEVFVACHVCNFSICKACADLELKEGQKLCLRCGAPYGENSVNDDAELKESGNQSTMAAHPNNSQDVGHHARRISNMSSVDIETNDESGHPIWKNRVESWKDKKNKKKKAATKAEIFTEKDDQVPSEQQIEEEEKQSPEAPEVLSSVIPIPPNQIKPYRVVIITRLIILALFFYYRITHPVDGAYGLWLTSIICEIWFALSWILDQFPKWSPINRETYIDKLSARLRPNLQRDYEEFRVRINALVAKAQKKPDEGWTMQDGRPWPGNDINDHTGMIQINMKGLDGIQGPFYVGTGCVFNRQALYGYGPPSLPGLPTAPPPSRSWFGKRSSKEPSKDPSEAYRDAKQEELDAGIFNLKEIENYDQNERSLLISQMSLERTFGTSSVFIESTLMENGGLPESADPSTLIKEAIHVISCGYEQKTSWGREGMK</sequence>
<dbReference type="InterPro" id="IPR027934">
    <property type="entry name" value="CES_Znf_RING"/>
</dbReference>